<reference evidence="4" key="1">
    <citation type="submission" date="2025-05" db="UniProtKB">
        <authorList>
            <consortium name="RefSeq"/>
        </authorList>
    </citation>
    <scope>NUCLEOTIDE SEQUENCE [LARGE SCALE GENOMIC DNA]</scope>
</reference>
<dbReference type="Pfam" id="PF13020">
    <property type="entry name" value="NOV_C"/>
    <property type="match status" value="1"/>
</dbReference>
<feature type="compositionally biased region" description="Polar residues" evidence="1">
    <location>
        <begin position="378"/>
        <end position="388"/>
    </location>
</feature>
<feature type="domain" description="Sacsin/Nov" evidence="3">
    <location>
        <begin position="1151"/>
        <end position="1334"/>
    </location>
</feature>
<feature type="region of interest" description="Disordered" evidence="1">
    <location>
        <begin position="2562"/>
        <end position="2583"/>
    </location>
</feature>
<evidence type="ECO:0000259" key="3">
    <source>
        <dbReference type="Pfam" id="PF25794"/>
    </source>
</evidence>
<evidence type="ECO:0000259" key="2">
    <source>
        <dbReference type="Pfam" id="PF13020"/>
    </source>
</evidence>
<accession>A0ABM3HSV9</accession>
<name>A0ABM3HSV9_9MYRT</name>
<feature type="region of interest" description="Disordered" evidence="1">
    <location>
        <begin position="357"/>
        <end position="432"/>
    </location>
</feature>
<dbReference type="Pfam" id="PF25794">
    <property type="entry name" value="SACS"/>
    <property type="match status" value="1"/>
</dbReference>
<dbReference type="InterPro" id="IPR036890">
    <property type="entry name" value="HATPase_C_sf"/>
</dbReference>
<organism evidence="4 5">
    <name type="scientific">Rhodamnia argentea</name>
    <dbReference type="NCBI Taxonomy" id="178133"/>
    <lineage>
        <taxon>Eukaryota</taxon>
        <taxon>Viridiplantae</taxon>
        <taxon>Streptophyta</taxon>
        <taxon>Embryophyta</taxon>
        <taxon>Tracheophyta</taxon>
        <taxon>Spermatophyta</taxon>
        <taxon>Magnoliopsida</taxon>
        <taxon>eudicotyledons</taxon>
        <taxon>Gunneridae</taxon>
        <taxon>Pentapetalae</taxon>
        <taxon>rosids</taxon>
        <taxon>malvids</taxon>
        <taxon>Myrtales</taxon>
        <taxon>Myrtaceae</taxon>
        <taxon>Myrtoideae</taxon>
        <taxon>Myrteae</taxon>
        <taxon>Australasian group</taxon>
        <taxon>Rhodamnia</taxon>
    </lineage>
</organism>
<dbReference type="Proteomes" id="UP000827889">
    <property type="component" value="Chromosome 1"/>
</dbReference>
<evidence type="ECO:0000256" key="1">
    <source>
        <dbReference type="SAM" id="MobiDB-lite"/>
    </source>
</evidence>
<dbReference type="RefSeq" id="XP_048139672.1">
    <property type="nucleotide sequence ID" value="XM_048283715.1"/>
</dbReference>
<feature type="compositionally biased region" description="Low complexity" evidence="1">
    <location>
        <begin position="1"/>
        <end position="10"/>
    </location>
</feature>
<protein>
    <submittedName>
        <fullName evidence="5">Protein NO VEIN</fullName>
    </submittedName>
</protein>
<dbReference type="SUPFAM" id="SSF55874">
    <property type="entry name" value="ATPase domain of HSP90 chaperone/DNA topoisomerase II/histidine kinase"/>
    <property type="match status" value="1"/>
</dbReference>
<dbReference type="InterPro" id="IPR058210">
    <property type="entry name" value="SACS/Nov_dom"/>
</dbReference>
<feature type="domain" description="Protein NO VEIN C-terminal" evidence="2">
    <location>
        <begin position="2593"/>
        <end position="2679"/>
    </location>
</feature>
<gene>
    <name evidence="5" type="primary">LOC115753261</name>
</gene>
<sequence>MHGQPQRFRPSGGGRGRPPPQQQQQQPTPIPIPTPNPLLLNPNFYFQNPAPQLFHQNMAIANQIPVYPMQNAAFPIQNPSFPPQQFPNVAPQPQVRPLVPNRKELIEGTERAVAKVWRDLVAAGESVSAWKVSQAALLALRVDSWSSLGFQMQEVPALHRLMATEGKINAFIHCFVGVRWITSLYDLQIAICKNEGVERFEELELGPLLRHPLVLHYFSVEPDATAVFKITSEEIISYLCDFLDTSFKKDVQTGEFLDFIVKKRSVSSEENLAVRIQNLGMHISCVREARRLEDVTLKNCLKSLKQRSENKRKKRPLFSIAKKQLDERFSSISERVKSFSSVHEDFGVKHLRFLSSNSEGEDSDDCKDEDKKTEGKLSSYSDRSSQATKSDRVSSCPYPSAIEEMTRLGLKDETDTDLSGGGSSNCNEIVTRKKKRKSKDALCSISMPKKLLRRDKIDKDALSGDNGSGERDDDSLNENDLSLAYSSMRMFITTWKETCREQNVAQVLKGMLQSYNITAQQRRRIISMFSTHPCLGLLNIAVTSIKCGMWDNIYDTLQAIDENERDETGSDEGAKYEIIDVVPSEKNLAVTSTLITEAPHSVTVEDVISKVASFLELDNELHYKRKLPSDENCNIFNKLRDCESWVAEQSSVGEFKSLGHGDFLTFLGKNYSELPREVQNLLAGEICEKKAPFYICMLQQQLVALVSQAADDVWGDETITEQRIFMLLRQQFPLLNFKIVGDSFLKDFLDMVREYRSCVTSRCVLYSASLLASSLNDGMESLEVQTVGFDVDPKMERPLHAPRKDAIEVLLKAPNFSDLLSWSDWERKFAPAHGPLVDFLLNEVNSKELLCLVTNDGKVIRIDHSATIDSFLEAALRGSSFLTAVKLLSFFSLVGGEKHVPLSLLKSHACRAFAVMIENSPDSVDTDVCRNSRMHGLRDKFLDGTSANEAVPLALRFFLDCLDYVPSEFCAFVADVLLTGLRSVVMDAPLAILKECNKLQQCLLLRRIGFSLGIVEWMDDNIIFASTAGTSSPSSGPPRIKTMGSEMITSLRSVEGSLDELSSSRADIAVSIENEGNASSRARCTTDNVGDGDVHPSTEHIGDADAACVIESIRCGEFGLDPTLSITESTMLKKQHARLGRALHCLSQELYSQDSHFLLELVQNADDNLYLENVEPTLTFILQDSGIVILNNEQGFSAENIRALCDVGNSTKKGSRAGYIGHKGIGFKSVFRVTDAPEIHSNGFHLKFDITEGQIGFVLPTLIPACNVDLFSRLVSSDSDKMNGSCWNTCIVLPFRSKQSEGSAMKSILTMFSDLHPSLLLFLHRLQCIKFRNMLNDSLIIMRKEVLGDNIVKVSHGKDKMTWLVVSRKLQSDFIRRDVQITEIAMAFTLQEGDCDYYIPFLEQQPVFAFLPLRTYGLKFILQGDFVLPSSREEVDGDSPWNQWLLTECPELFASAEESFCALPCFRENPGKAVSAYMSFVPLLGEVHGFFASLPRMIISRLRMSNCLLLEGDCSKWVPPCKVLRGWDEQARTLLTDGLLQEHLGLGYLNKDIVLSDQLARALGIEEYGPKTLQQLLSSLCNKENGLESLGLSWLCRLLNVLYTMSFQSSGHVADVSRMEKDLIKNLQKIAFIPLSDGTYSSLDRGTIWLHTDGMSSGSDGEYGFRAFPSMYRKLRIVSPALFSVTDDFSCLDLDYVDNVTKMLHKIGVQRLSAHEIVKIHILPSLFIDRNSMDKNLMIEYVCFVMIHLQSGCPTCRVDKDSIISELRDKALILTNYGFKRIVDVPIHFSEDYGNPINIHQLINVTDIRWHVVDSSYLKHPVTESFSCGKMKWREFFQEMGITDFLQVVQVQRSITDISPEASKRMLLDMDLITPGLVVKDWESKELVQMISHLSKTGNKETCKYLLEVLDTYWEHLFCDKAKGYCLTSNGDPKPFKSSFMNSICDLQWVVSSMDDDLHCPKDLFYDCEVVRLILGASAPYAVPKVRSEKLLSDIGFKAEVNLDDVLAMLQVWRSSGNLFMASTAQMARLYSFVWSELASSQIRMSEEIRTSQFIFVPSASGSQQEELVSGMFCSPKEVYWHDSTGSVKQINQVYSQCRLVGVTDDLPCKTLDNIYPGLYDFFVRECGVLEGPSFDVYLKMLVELSATALPSQVANIVFQLFLKWNDGLVSGSVTAEDISYFKECLTKPEYTVLPTVLDKWVSLHPSFGIVCWSDDDSLRKELKHVEGIDFLYFGEPSNNQEMLPANVSKLLRTLGIPALSEVVTREAIYYGSADSTLKAQLIDWALPYAQRYIYSVHPQRYLQLKQSGFDSLKQLQVVVVEKLFSRNVIKSCGSSSKKRYNCNCLVEGNVLYVSQESDSHALFLEVSRLWFDGHPELHIANFLHMITTMAESGSTEEQTETFILNSQKVAKIPDEETIWSLASLPSRDVEKPLPISSTSGGTSEQIVFKSRRKSGTVPNWPPVDWKTAPDFRYACENGFRTQAVDSTSLDKIEGDSEIAVAVMENVVLTEIDANWKIGGNAAAASGLLANIQNSEEHLAQFCDTVMDTELNSVNANAMADVPAKSSPNFSRRERLNTGNPDGAQAMLTGRLGELVAFRYFTGKAGKATANWVNEFSETGLPYDILIGENEADREYIEVKATTSKRKDWFNISTREWQFAVERGESFSIAHVVLVDNNTARVSIFKNPIKLCQQGKLQLVVMMPREETDLSGAS</sequence>
<dbReference type="InterPro" id="IPR024975">
    <property type="entry name" value="NOV_C"/>
</dbReference>
<dbReference type="NCBIfam" id="NF047352">
    <property type="entry name" value="P_loop_sacsin"/>
    <property type="match status" value="1"/>
</dbReference>
<dbReference type="Gene3D" id="3.30.565.10">
    <property type="entry name" value="Histidine kinase-like ATPase, C-terminal domain"/>
    <property type="match status" value="1"/>
</dbReference>
<proteinExistence type="predicted"/>
<evidence type="ECO:0000313" key="4">
    <source>
        <dbReference type="Proteomes" id="UP000827889"/>
    </source>
</evidence>
<evidence type="ECO:0000313" key="5">
    <source>
        <dbReference type="RefSeq" id="XP_048139672.1"/>
    </source>
</evidence>
<reference evidence="5" key="2">
    <citation type="submission" date="2025-08" db="UniProtKB">
        <authorList>
            <consortium name="RefSeq"/>
        </authorList>
    </citation>
    <scope>IDENTIFICATION</scope>
    <source>
        <tissue evidence="5">Leaf</tissue>
    </source>
</reference>
<dbReference type="PANTHER" id="PTHR32387">
    <property type="entry name" value="WU:FJ29H11"/>
    <property type="match status" value="1"/>
</dbReference>
<feature type="compositionally biased region" description="Basic and acidic residues" evidence="1">
    <location>
        <begin position="404"/>
        <end position="413"/>
    </location>
</feature>
<dbReference type="InterPro" id="IPR052957">
    <property type="entry name" value="Auxin_embryo_med"/>
</dbReference>
<feature type="region of interest" description="Disordered" evidence="1">
    <location>
        <begin position="1"/>
        <end position="34"/>
    </location>
</feature>
<dbReference type="GeneID" id="115753261"/>
<keyword evidence="4" id="KW-1185">Reference proteome</keyword>
<dbReference type="PANTHER" id="PTHR32387:SF0">
    <property type="entry name" value="PROTEIN NO VEIN"/>
    <property type="match status" value="1"/>
</dbReference>
<feature type="region of interest" description="Disordered" evidence="1">
    <location>
        <begin position="456"/>
        <end position="477"/>
    </location>
</feature>